<feature type="non-terminal residue" evidence="2">
    <location>
        <position position="1"/>
    </location>
</feature>
<protein>
    <submittedName>
        <fullName evidence="2">Uncharacterized protein</fullName>
    </submittedName>
</protein>
<feature type="region of interest" description="Disordered" evidence="1">
    <location>
        <begin position="18"/>
        <end position="50"/>
    </location>
</feature>
<organism evidence="2 3">
    <name type="scientific">Scomber scombrus</name>
    <name type="common">Atlantic mackerel</name>
    <name type="synonym">Scomber vernalis</name>
    <dbReference type="NCBI Taxonomy" id="13677"/>
    <lineage>
        <taxon>Eukaryota</taxon>
        <taxon>Metazoa</taxon>
        <taxon>Chordata</taxon>
        <taxon>Craniata</taxon>
        <taxon>Vertebrata</taxon>
        <taxon>Euteleostomi</taxon>
        <taxon>Actinopterygii</taxon>
        <taxon>Neopterygii</taxon>
        <taxon>Teleostei</taxon>
        <taxon>Neoteleostei</taxon>
        <taxon>Acanthomorphata</taxon>
        <taxon>Pelagiaria</taxon>
        <taxon>Scombriformes</taxon>
        <taxon>Scombridae</taxon>
        <taxon>Scomber</taxon>
    </lineage>
</organism>
<sequence length="50" mass="5642">LRRPTPPPLQEQSLLACRSIPHLSPLSHTPPSPNTPHHQRRHRLKSPAIS</sequence>
<evidence type="ECO:0000313" key="3">
    <source>
        <dbReference type="Proteomes" id="UP001314229"/>
    </source>
</evidence>
<feature type="compositionally biased region" description="Basic residues" evidence="1">
    <location>
        <begin position="37"/>
        <end position="50"/>
    </location>
</feature>
<comment type="caution">
    <text evidence="2">The sequence shown here is derived from an EMBL/GenBank/DDBJ whole genome shotgun (WGS) entry which is preliminary data.</text>
</comment>
<dbReference type="Proteomes" id="UP001314229">
    <property type="component" value="Unassembled WGS sequence"/>
</dbReference>
<dbReference type="AlphaFoldDB" id="A0AAV1QC68"/>
<evidence type="ECO:0000313" key="2">
    <source>
        <dbReference type="EMBL" id="CAK6981048.1"/>
    </source>
</evidence>
<name>A0AAV1QC68_SCOSC</name>
<dbReference type="EMBL" id="CAWUFR010000765">
    <property type="protein sequence ID" value="CAK6981048.1"/>
    <property type="molecule type" value="Genomic_DNA"/>
</dbReference>
<reference evidence="2 3" key="1">
    <citation type="submission" date="2024-01" db="EMBL/GenBank/DDBJ databases">
        <authorList>
            <person name="Alioto T."/>
            <person name="Alioto T."/>
            <person name="Gomez Garrido J."/>
        </authorList>
    </citation>
    <scope>NUCLEOTIDE SEQUENCE [LARGE SCALE GENOMIC DNA]</scope>
</reference>
<accession>A0AAV1QC68</accession>
<evidence type="ECO:0000256" key="1">
    <source>
        <dbReference type="SAM" id="MobiDB-lite"/>
    </source>
</evidence>
<keyword evidence="3" id="KW-1185">Reference proteome</keyword>
<gene>
    <name evidence="2" type="ORF">FSCOSCO3_A014418</name>
</gene>
<proteinExistence type="predicted"/>